<gene>
    <name evidence="1" type="ORF">FUA24_12910</name>
</gene>
<dbReference type="Proteomes" id="UP000323930">
    <property type="component" value="Unassembled WGS sequence"/>
</dbReference>
<evidence type="ECO:0000313" key="1">
    <source>
        <dbReference type="EMBL" id="TYA74227.1"/>
    </source>
</evidence>
<organism evidence="1 2">
    <name type="scientific">Seonamhaeicola marinus</name>
    <dbReference type="NCBI Taxonomy" id="1912246"/>
    <lineage>
        <taxon>Bacteria</taxon>
        <taxon>Pseudomonadati</taxon>
        <taxon>Bacteroidota</taxon>
        <taxon>Flavobacteriia</taxon>
        <taxon>Flavobacteriales</taxon>
        <taxon>Flavobacteriaceae</taxon>
    </lineage>
</organism>
<keyword evidence="2" id="KW-1185">Reference proteome</keyword>
<proteinExistence type="predicted"/>
<sequence>MKYTRHFGGVIRNQGVPSLSNDCFTIFMNIVHLEGSINGLNNFKIKAKDTSDFYKYDVEIAKYGEKLNDLIKGLEPNELLQKLVSDSYSS</sequence>
<dbReference type="AlphaFoldDB" id="A0A5D0HVT2"/>
<reference evidence="1 2" key="1">
    <citation type="submission" date="2019-08" db="EMBL/GenBank/DDBJ databases">
        <title>Seonamhaeicola sediminis sp. nov., isolated from marine sediment.</title>
        <authorList>
            <person name="Cao W.R."/>
        </authorList>
    </citation>
    <scope>NUCLEOTIDE SEQUENCE [LARGE SCALE GENOMIC DNA]</scope>
    <source>
        <strain evidence="1 2">B011</strain>
    </source>
</reference>
<dbReference type="OrthoDB" id="1449167at2"/>
<protein>
    <submittedName>
        <fullName evidence="1">Uncharacterized protein</fullName>
    </submittedName>
</protein>
<dbReference type="RefSeq" id="WP_148542949.1">
    <property type="nucleotide sequence ID" value="NZ_VSDQ01000679.1"/>
</dbReference>
<dbReference type="EMBL" id="VSDQ01000679">
    <property type="protein sequence ID" value="TYA74227.1"/>
    <property type="molecule type" value="Genomic_DNA"/>
</dbReference>
<comment type="caution">
    <text evidence="1">The sequence shown here is derived from an EMBL/GenBank/DDBJ whole genome shotgun (WGS) entry which is preliminary data.</text>
</comment>
<accession>A0A5D0HVT2</accession>
<evidence type="ECO:0000313" key="2">
    <source>
        <dbReference type="Proteomes" id="UP000323930"/>
    </source>
</evidence>
<name>A0A5D0HVT2_9FLAO</name>